<evidence type="ECO:0000259" key="2">
    <source>
        <dbReference type="SMART" id="SM00338"/>
    </source>
</evidence>
<feature type="compositionally biased region" description="Basic and acidic residues" evidence="1">
    <location>
        <begin position="149"/>
        <end position="159"/>
    </location>
</feature>
<gene>
    <name evidence="3" type="ORF">CAMP_LOCUS16342</name>
</gene>
<organism evidence="3 4">
    <name type="scientific">Caenorhabditis angaria</name>
    <dbReference type="NCBI Taxonomy" id="860376"/>
    <lineage>
        <taxon>Eukaryota</taxon>
        <taxon>Metazoa</taxon>
        <taxon>Ecdysozoa</taxon>
        <taxon>Nematoda</taxon>
        <taxon>Chromadorea</taxon>
        <taxon>Rhabditida</taxon>
        <taxon>Rhabditina</taxon>
        <taxon>Rhabditomorpha</taxon>
        <taxon>Rhabditoidea</taxon>
        <taxon>Rhabditidae</taxon>
        <taxon>Peloderinae</taxon>
        <taxon>Caenorhabditis</taxon>
    </lineage>
</organism>
<dbReference type="InterPro" id="IPR004827">
    <property type="entry name" value="bZIP"/>
</dbReference>
<protein>
    <recommendedName>
        <fullName evidence="2">BZIP domain-containing protein</fullName>
    </recommendedName>
</protein>
<evidence type="ECO:0000313" key="4">
    <source>
        <dbReference type="Proteomes" id="UP001152747"/>
    </source>
</evidence>
<feature type="domain" description="BZIP" evidence="2">
    <location>
        <begin position="154"/>
        <end position="215"/>
    </location>
</feature>
<sequence>MSVEEDLPDIQLQNSIDNNQTICIGANDEHGKHDTLPVDETDEYVVDFMQNDNAILDVKLDASMEQIYTEIAKEPFPDIQQNLVDQNNELAGNNMIQDQIPQQIDNNANLGEQIEQIPTNVNFHGNNELQEHNISPKPKPKRKRATKAQMKDMTPEEKIKRRKESNKISQRNCTQRKRDESVALENKSVENFKTLESLEQSCKNKIDNIYGTFHFMQNYQPKSDKQQYFNTANIIALLNLVQVIQMEYSEYNRNIDNIDVTQQLKDQVKKMAEILEIAEKNRRLRQGNVNTLGSRKHRANFTLKNSKLQLDCWKTMFKIDIYKFFEEKIDEIKFYCLLEFKDYMNAKDIRIREKMQMKTEDLDNFDKILSFFELPNPS</sequence>
<dbReference type="EMBL" id="CANHGI010000005">
    <property type="protein sequence ID" value="CAI5453705.1"/>
    <property type="molecule type" value="Genomic_DNA"/>
</dbReference>
<evidence type="ECO:0000256" key="1">
    <source>
        <dbReference type="SAM" id="MobiDB-lite"/>
    </source>
</evidence>
<dbReference type="AlphaFoldDB" id="A0A9P1IZ54"/>
<evidence type="ECO:0000313" key="3">
    <source>
        <dbReference type="EMBL" id="CAI5453705.1"/>
    </source>
</evidence>
<proteinExistence type="predicted"/>
<dbReference type="SMART" id="SM00338">
    <property type="entry name" value="BRLZ"/>
    <property type="match status" value="1"/>
</dbReference>
<reference evidence="3" key="1">
    <citation type="submission" date="2022-11" db="EMBL/GenBank/DDBJ databases">
        <authorList>
            <person name="Kikuchi T."/>
        </authorList>
    </citation>
    <scope>NUCLEOTIDE SEQUENCE</scope>
    <source>
        <strain evidence="3">PS1010</strain>
    </source>
</reference>
<accession>A0A9P1IZ54</accession>
<name>A0A9P1IZ54_9PELO</name>
<dbReference type="Proteomes" id="UP001152747">
    <property type="component" value="Unassembled WGS sequence"/>
</dbReference>
<keyword evidence="4" id="KW-1185">Reference proteome</keyword>
<feature type="region of interest" description="Disordered" evidence="1">
    <location>
        <begin position="123"/>
        <end position="179"/>
    </location>
</feature>
<comment type="caution">
    <text evidence="3">The sequence shown here is derived from an EMBL/GenBank/DDBJ whole genome shotgun (WGS) entry which is preliminary data.</text>
</comment>
<dbReference type="GO" id="GO:0003700">
    <property type="term" value="F:DNA-binding transcription factor activity"/>
    <property type="evidence" value="ECO:0007669"/>
    <property type="project" value="InterPro"/>
</dbReference>